<evidence type="ECO:0000256" key="5">
    <source>
        <dbReference type="ARBA" id="ARBA00023002"/>
    </source>
</evidence>
<proteinExistence type="inferred from homology"/>
<keyword evidence="3" id="KW-0285">Flavoprotein</keyword>
<dbReference type="GO" id="GO:0016491">
    <property type="term" value="F:oxidoreductase activity"/>
    <property type="evidence" value="ECO:0007669"/>
    <property type="project" value="UniProtKB-KW"/>
</dbReference>
<dbReference type="SUPFAM" id="SSF56645">
    <property type="entry name" value="Acyl-CoA dehydrogenase NM domain-like"/>
    <property type="match status" value="1"/>
</dbReference>
<dbReference type="Pfam" id="PF02771">
    <property type="entry name" value="Acyl-CoA_dh_N"/>
    <property type="match status" value="1"/>
</dbReference>
<evidence type="ECO:0000256" key="4">
    <source>
        <dbReference type="ARBA" id="ARBA00022827"/>
    </source>
</evidence>
<dbReference type="EMBL" id="JAUTXY010000023">
    <property type="protein sequence ID" value="MEE2061880.1"/>
    <property type="molecule type" value="Genomic_DNA"/>
</dbReference>
<dbReference type="Gene3D" id="2.40.110.10">
    <property type="entry name" value="Butyryl-CoA Dehydrogenase, subunit A, domain 2"/>
    <property type="match status" value="1"/>
</dbReference>
<evidence type="ECO:0000256" key="2">
    <source>
        <dbReference type="ARBA" id="ARBA00009347"/>
    </source>
</evidence>
<dbReference type="SUPFAM" id="SSF47203">
    <property type="entry name" value="Acyl-CoA dehydrogenase C-terminal domain-like"/>
    <property type="match status" value="1"/>
</dbReference>
<accession>A0ABU7LJY6</accession>
<evidence type="ECO:0000256" key="1">
    <source>
        <dbReference type="ARBA" id="ARBA00001974"/>
    </source>
</evidence>
<evidence type="ECO:0000313" key="8">
    <source>
        <dbReference type="EMBL" id="MEE2061880.1"/>
    </source>
</evidence>
<dbReference type="EC" id="1.-.-.-" evidence="8"/>
<dbReference type="InterPro" id="IPR009100">
    <property type="entry name" value="AcylCoA_DH/oxidase_NM_dom_sf"/>
</dbReference>
<protein>
    <submittedName>
        <fullName evidence="8">Acyl-CoA dehydrogenase family protein</fullName>
        <ecNumber evidence="8">1.-.-.-</ecNumber>
    </submittedName>
</protein>
<dbReference type="InterPro" id="IPR046373">
    <property type="entry name" value="Acyl-CoA_Oxase/DH_mid-dom_sf"/>
</dbReference>
<dbReference type="PANTHER" id="PTHR43884">
    <property type="entry name" value="ACYL-COA DEHYDROGENASE"/>
    <property type="match status" value="1"/>
</dbReference>
<dbReference type="InterPro" id="IPR013786">
    <property type="entry name" value="AcylCoA_DH/ox_N"/>
</dbReference>
<dbReference type="PANTHER" id="PTHR43884:SF20">
    <property type="entry name" value="ACYL-COA DEHYDROGENASE FADE28"/>
    <property type="match status" value="1"/>
</dbReference>
<reference evidence="8 9" key="1">
    <citation type="submission" date="2023-07" db="EMBL/GenBank/DDBJ databases">
        <authorList>
            <person name="Girao M."/>
            <person name="Carvalho M.F."/>
        </authorList>
    </citation>
    <scope>NUCLEOTIDE SEQUENCE [LARGE SCALE GENOMIC DNA]</scope>
    <source>
        <strain evidence="8 9">YIM65754</strain>
    </source>
</reference>
<dbReference type="Gene3D" id="1.10.540.10">
    <property type="entry name" value="Acyl-CoA dehydrogenase/oxidase, N-terminal domain"/>
    <property type="match status" value="1"/>
</dbReference>
<dbReference type="InterPro" id="IPR009075">
    <property type="entry name" value="AcylCo_DH/oxidase_C"/>
</dbReference>
<dbReference type="CDD" id="cd00567">
    <property type="entry name" value="ACAD"/>
    <property type="match status" value="1"/>
</dbReference>
<evidence type="ECO:0000256" key="3">
    <source>
        <dbReference type="ARBA" id="ARBA00022630"/>
    </source>
</evidence>
<keyword evidence="9" id="KW-1185">Reference proteome</keyword>
<keyword evidence="4" id="KW-0274">FAD</keyword>
<dbReference type="InterPro" id="IPR036250">
    <property type="entry name" value="AcylCo_DH-like_C"/>
</dbReference>
<feature type="domain" description="Acyl-CoA dehydrogenase/oxidase C-terminal" evidence="6">
    <location>
        <begin position="239"/>
        <end position="370"/>
    </location>
</feature>
<evidence type="ECO:0000259" key="7">
    <source>
        <dbReference type="Pfam" id="PF02771"/>
    </source>
</evidence>
<name>A0ABU7LJY6_9NOCA</name>
<dbReference type="RefSeq" id="WP_330137018.1">
    <property type="nucleotide sequence ID" value="NZ_JAUTXY010000023.1"/>
</dbReference>
<feature type="domain" description="Acyl-CoA dehydrogenase/oxidase N-terminal" evidence="7">
    <location>
        <begin position="6"/>
        <end position="101"/>
    </location>
</feature>
<keyword evidence="5 8" id="KW-0560">Oxidoreductase</keyword>
<organism evidence="8 9">
    <name type="scientific">Rhodococcus artemisiae</name>
    <dbReference type="NCBI Taxonomy" id="714159"/>
    <lineage>
        <taxon>Bacteria</taxon>
        <taxon>Bacillati</taxon>
        <taxon>Actinomycetota</taxon>
        <taxon>Actinomycetes</taxon>
        <taxon>Mycobacteriales</taxon>
        <taxon>Nocardiaceae</taxon>
        <taxon>Rhodococcus</taxon>
    </lineage>
</organism>
<comment type="cofactor">
    <cofactor evidence="1">
        <name>FAD</name>
        <dbReference type="ChEBI" id="CHEBI:57692"/>
    </cofactor>
</comment>
<sequence>MLLEPTPDQDFFRDTTARFLQERTPVAVLRGLRDDAAGFDPGFWRAGAELGWTSLLVDEAHGGGSISDSGLIDLTLIAYEFGRHAAPGPLVPTNVVAALLGRHSHHHDTLAGLLDGSVTAAWCSAEPRPEARAATAPLTITVDGDDVIVHGTKRPVEAAPAADLLLVTGRTGDGLSHVLVPRDTPGVTVTAMRSVDLTRRYAKVEFDHVRLPAGALLGAAGDGSADDEYARHLAIVLGCAETVGALQTAFDTTVAWAFDRYSFGRALASYQAIKHRFADMKMWLEACHAISDTAAAAVAADTPDAARLSSAAKAYIGDHASDLMQECVQFHGGIGLTFEHDLHLYTRRVAANRSTYGTPAEHRRILADAVISAAATSKESAQ</sequence>
<dbReference type="Pfam" id="PF00441">
    <property type="entry name" value="Acyl-CoA_dh_1"/>
    <property type="match status" value="1"/>
</dbReference>
<dbReference type="Proteomes" id="UP001336020">
    <property type="component" value="Unassembled WGS sequence"/>
</dbReference>
<evidence type="ECO:0000259" key="6">
    <source>
        <dbReference type="Pfam" id="PF00441"/>
    </source>
</evidence>
<evidence type="ECO:0000313" key="9">
    <source>
        <dbReference type="Proteomes" id="UP001336020"/>
    </source>
</evidence>
<comment type="caution">
    <text evidence="8">The sequence shown here is derived from an EMBL/GenBank/DDBJ whole genome shotgun (WGS) entry which is preliminary data.</text>
</comment>
<dbReference type="Gene3D" id="1.20.140.10">
    <property type="entry name" value="Butyryl-CoA Dehydrogenase, subunit A, domain 3"/>
    <property type="match status" value="1"/>
</dbReference>
<gene>
    <name evidence="8" type="ORF">Q7514_30575</name>
</gene>
<dbReference type="InterPro" id="IPR037069">
    <property type="entry name" value="AcylCoA_DH/ox_N_sf"/>
</dbReference>
<comment type="similarity">
    <text evidence="2">Belongs to the acyl-CoA dehydrogenase family.</text>
</comment>